<dbReference type="EMBL" id="CM007384">
    <property type="protein sequence ID" value="ONK73635.1"/>
    <property type="molecule type" value="Genomic_DNA"/>
</dbReference>
<dbReference type="EMBL" id="CM007384">
    <property type="protein sequence ID" value="ONK73636.1"/>
    <property type="molecule type" value="Genomic_DNA"/>
</dbReference>
<protein>
    <submittedName>
        <fullName evidence="2">Uncharacterized protein</fullName>
    </submittedName>
</protein>
<proteinExistence type="predicted"/>
<evidence type="ECO:0000313" key="3">
    <source>
        <dbReference type="Proteomes" id="UP000243459"/>
    </source>
</evidence>
<name>A0A5P1F5H9_ASPOF</name>
<keyword evidence="3" id="KW-1185">Reference proteome</keyword>
<accession>A0A5P1F5H9</accession>
<evidence type="ECO:0000313" key="2">
    <source>
        <dbReference type="EMBL" id="ONK73636.1"/>
    </source>
</evidence>
<gene>
    <name evidence="1" type="ORF">A4U43_C04F33670</name>
    <name evidence="2" type="ORF">A4U43_C04F33680</name>
</gene>
<dbReference type="Gramene" id="ONK73635">
    <property type="protein sequence ID" value="ONK73635"/>
    <property type="gene ID" value="A4U43_C04F33670"/>
</dbReference>
<dbReference type="Proteomes" id="UP000243459">
    <property type="component" value="Chromosome 4"/>
</dbReference>
<sequence>MSVYFDVCLIIDFWVLNSNLESTVEEDYVDLIARTLEVSATAGVSIVDFDYELWRLAAEYQNVGEKAIQNAMYSAWENLSPEARDALKDTWD</sequence>
<evidence type="ECO:0000313" key="1">
    <source>
        <dbReference type="EMBL" id="ONK73635.1"/>
    </source>
</evidence>
<dbReference type="AlphaFoldDB" id="A0A5P1F5H9"/>
<reference evidence="2" key="1">
    <citation type="submission" date="2016-10" db="EMBL/GenBank/DDBJ databases">
        <title>The evolution of sex chromosomes in Asparagus.</title>
        <authorList>
            <person name="Leebens-Mack J."/>
            <person name="Bowers J."/>
            <person name="Harkess A."/>
            <person name="Ayyampalayam S."/>
        </authorList>
    </citation>
    <scope>NUCLEOTIDE SEQUENCE [LARGE SCALE GENOMIC DNA]</scope>
    <source>
        <tissue evidence="2">Spear</tissue>
    </source>
</reference>
<organism evidence="2 3">
    <name type="scientific">Asparagus officinalis</name>
    <name type="common">Garden asparagus</name>
    <dbReference type="NCBI Taxonomy" id="4686"/>
    <lineage>
        <taxon>Eukaryota</taxon>
        <taxon>Viridiplantae</taxon>
        <taxon>Streptophyta</taxon>
        <taxon>Embryophyta</taxon>
        <taxon>Tracheophyta</taxon>
        <taxon>Spermatophyta</taxon>
        <taxon>Magnoliopsida</taxon>
        <taxon>Liliopsida</taxon>
        <taxon>Asparagales</taxon>
        <taxon>Asparagaceae</taxon>
        <taxon>Asparagoideae</taxon>
        <taxon>Asparagus</taxon>
    </lineage>
</organism>
<dbReference type="Gramene" id="ONK73636">
    <property type="protein sequence ID" value="ONK73636"/>
    <property type="gene ID" value="A4U43_C04F33680"/>
</dbReference>
<reference evidence="3" key="2">
    <citation type="journal article" date="2017" name="Nat. Commun.">
        <title>The asparagus genome sheds light on the origin and evolution of a young Y chromosome.</title>
        <authorList>
            <person name="Harkess A."/>
            <person name="Zhou J."/>
            <person name="Xu C."/>
            <person name="Bowers J.E."/>
            <person name="Van der Hulst R."/>
            <person name="Ayyampalayam S."/>
            <person name="Mercati F."/>
            <person name="Riccardi P."/>
            <person name="McKain M.R."/>
            <person name="Kakrana A."/>
            <person name="Tang H."/>
            <person name="Ray J."/>
            <person name="Groenendijk J."/>
            <person name="Arikit S."/>
            <person name="Mathioni S.M."/>
            <person name="Nakano M."/>
            <person name="Shan H."/>
            <person name="Telgmann-Rauber A."/>
            <person name="Kanno A."/>
            <person name="Yue Z."/>
            <person name="Chen H."/>
            <person name="Li W."/>
            <person name="Chen Y."/>
            <person name="Xu X."/>
            <person name="Zhang Y."/>
            <person name="Luo S."/>
            <person name="Chen H."/>
            <person name="Gao J."/>
            <person name="Mao Z."/>
            <person name="Pires J.C."/>
            <person name="Luo M."/>
            <person name="Kudrna D."/>
            <person name="Wing R.A."/>
            <person name="Meyers B.C."/>
            <person name="Yi K."/>
            <person name="Kong H."/>
            <person name="Lavrijsen P."/>
            <person name="Sunseri F."/>
            <person name="Falavigna A."/>
            <person name="Ye Y."/>
            <person name="Leebens-Mack J.H."/>
            <person name="Chen G."/>
        </authorList>
    </citation>
    <scope>NUCLEOTIDE SEQUENCE [LARGE SCALE GENOMIC DNA]</scope>
    <source>
        <strain evidence="3">cv. DH0086</strain>
    </source>
</reference>